<reference evidence="1" key="1">
    <citation type="submission" date="2016-01" db="EMBL/GenBank/DDBJ databases">
        <authorList>
            <person name="Peeters C."/>
        </authorList>
    </citation>
    <scope>NUCLEOTIDE SEQUENCE</scope>
    <source>
        <strain evidence="1">LMG 29320</strain>
    </source>
</reference>
<dbReference type="EMBL" id="FCNX02000001">
    <property type="protein sequence ID" value="SAK42905.1"/>
    <property type="molecule type" value="Genomic_DNA"/>
</dbReference>
<protein>
    <submittedName>
        <fullName evidence="1">Uncharacterized protein</fullName>
    </submittedName>
</protein>
<dbReference type="OrthoDB" id="9910171at2"/>
<dbReference type="RefSeq" id="WP_061132796.1">
    <property type="nucleotide sequence ID" value="NZ_FCNX02000001.1"/>
</dbReference>
<name>A0A157ZBH8_9BURK</name>
<evidence type="ECO:0000313" key="1">
    <source>
        <dbReference type="EMBL" id="SAK42905.1"/>
    </source>
</evidence>
<sequence>MEDTPKRAERLKQLDLSIGKTRQLIAEHAARAPKDRNPYHLSSDASLAALEDSLDALQYYRKVLTKRLRGHLEGDDTGTGRKRGCCGISAEDAGNRLPLELARRQRSRLPAKKILDDRPAKTRLPALLDVSVRAQSRNS</sequence>
<dbReference type="Proteomes" id="UP000054903">
    <property type="component" value="Unassembled WGS sequence"/>
</dbReference>
<accession>A0A157ZBH8</accession>
<evidence type="ECO:0000313" key="2">
    <source>
        <dbReference type="Proteomes" id="UP000054903"/>
    </source>
</evidence>
<proteinExistence type="predicted"/>
<keyword evidence="2" id="KW-1185">Reference proteome</keyword>
<organism evidence="1 2">
    <name type="scientific">Caballeronia fortuita</name>
    <dbReference type="NCBI Taxonomy" id="1777138"/>
    <lineage>
        <taxon>Bacteria</taxon>
        <taxon>Pseudomonadati</taxon>
        <taxon>Pseudomonadota</taxon>
        <taxon>Betaproteobacteria</taxon>
        <taxon>Burkholderiales</taxon>
        <taxon>Burkholderiaceae</taxon>
        <taxon>Caballeronia</taxon>
    </lineage>
</organism>
<comment type="caution">
    <text evidence="1">The sequence shown here is derived from an EMBL/GenBank/DDBJ whole genome shotgun (WGS) entry which is preliminary data.</text>
</comment>
<dbReference type="AlphaFoldDB" id="A0A157ZBH8"/>
<gene>
    <name evidence="1" type="ORF">AWB77_00509</name>
</gene>